<reference evidence="2 3" key="1">
    <citation type="submission" date="2020-11" db="EMBL/GenBank/DDBJ databases">
        <authorList>
            <person name="Wallbank WR R."/>
            <person name="Pardo Diaz C."/>
            <person name="Kozak K."/>
            <person name="Martin S."/>
            <person name="Jiggins C."/>
            <person name="Moest M."/>
            <person name="Warren A I."/>
            <person name="Generalovic N T."/>
            <person name="Byers J.R.P. K."/>
            <person name="Montejo-Kovacevich G."/>
            <person name="Yen C E."/>
        </authorList>
    </citation>
    <scope>NUCLEOTIDE SEQUENCE [LARGE SCALE GENOMIC DNA]</scope>
</reference>
<feature type="compositionally biased region" description="Low complexity" evidence="1">
    <location>
        <begin position="107"/>
        <end position="116"/>
    </location>
</feature>
<keyword evidence="3" id="KW-1185">Reference proteome</keyword>
<dbReference type="EMBL" id="LR899011">
    <property type="protein sequence ID" value="CAD7086112.1"/>
    <property type="molecule type" value="Genomic_DNA"/>
</dbReference>
<feature type="region of interest" description="Disordered" evidence="1">
    <location>
        <begin position="54"/>
        <end position="157"/>
    </location>
</feature>
<protein>
    <submittedName>
        <fullName evidence="2">Uncharacterized protein</fullName>
    </submittedName>
</protein>
<sequence length="157" mass="17705">MAQNAGFLTPRRALLTLPSDNTSPVVRTFNLNSSLTWQDEEIIRQRGRRSFDLSRVSRQSGQGRRISCRSPFPDEAEKCVDVGQGRSSNFSSKEDRIETLKFDTGRSLSTSQSSSSVEGDDIEQSSSSDFKSNEEMTVNTVSDKRRSFSRRQSLKRL</sequence>
<feature type="compositionally biased region" description="Basic and acidic residues" evidence="1">
    <location>
        <begin position="92"/>
        <end position="104"/>
    </location>
</feature>
<proteinExistence type="predicted"/>
<dbReference type="Proteomes" id="UP000594454">
    <property type="component" value="Chromosome 3"/>
</dbReference>
<dbReference type="AlphaFoldDB" id="A0A7R8USB0"/>
<organism evidence="2 3">
    <name type="scientific">Hermetia illucens</name>
    <name type="common">Black soldier fly</name>
    <dbReference type="NCBI Taxonomy" id="343691"/>
    <lineage>
        <taxon>Eukaryota</taxon>
        <taxon>Metazoa</taxon>
        <taxon>Ecdysozoa</taxon>
        <taxon>Arthropoda</taxon>
        <taxon>Hexapoda</taxon>
        <taxon>Insecta</taxon>
        <taxon>Pterygota</taxon>
        <taxon>Neoptera</taxon>
        <taxon>Endopterygota</taxon>
        <taxon>Diptera</taxon>
        <taxon>Brachycera</taxon>
        <taxon>Stratiomyomorpha</taxon>
        <taxon>Stratiomyidae</taxon>
        <taxon>Hermetiinae</taxon>
        <taxon>Hermetia</taxon>
    </lineage>
</organism>
<accession>A0A7R8USB0</accession>
<evidence type="ECO:0000313" key="3">
    <source>
        <dbReference type="Proteomes" id="UP000594454"/>
    </source>
</evidence>
<dbReference type="InParanoid" id="A0A7R8USB0"/>
<feature type="compositionally biased region" description="Polar residues" evidence="1">
    <location>
        <begin position="124"/>
        <end position="141"/>
    </location>
</feature>
<gene>
    <name evidence="2" type="ORF">HERILL_LOCUS8908</name>
</gene>
<feature type="compositionally biased region" description="Low complexity" evidence="1">
    <location>
        <begin position="54"/>
        <end position="70"/>
    </location>
</feature>
<evidence type="ECO:0000313" key="2">
    <source>
        <dbReference type="EMBL" id="CAD7086112.1"/>
    </source>
</evidence>
<feature type="compositionally biased region" description="Basic residues" evidence="1">
    <location>
        <begin position="147"/>
        <end position="157"/>
    </location>
</feature>
<name>A0A7R8USB0_HERIL</name>
<evidence type="ECO:0000256" key="1">
    <source>
        <dbReference type="SAM" id="MobiDB-lite"/>
    </source>
</evidence>